<accession>A0A385EGF0</accession>
<sequence length="132" mass="15702">MPWWWPFKRKAQVEVTEPVRTLQPYDVRVVQVDADTFYVEAYVDNVWRRMLSMRHSDWRLTLASGKAWKTFEEAKAAAEAFTAYRVDWIAKEAIRLREHRNNFYPTEYVREPVNVGMNHEAKAASNFRLSFG</sequence>
<name>A0A385EGF0_9CAUD</name>
<evidence type="ECO:0000313" key="1">
    <source>
        <dbReference type="EMBL" id="AXQ70032.1"/>
    </source>
</evidence>
<dbReference type="Proteomes" id="UP000259683">
    <property type="component" value="Segment"/>
</dbReference>
<reference evidence="1" key="2">
    <citation type="submission" date="2021-07" db="EMBL/GenBank/DDBJ databases">
        <title>Giant CbK-like Caulobacter bacteriophages have genetically divergent genomes.</title>
        <authorList>
            <person name="Wilson K."/>
            <person name="Ely B."/>
        </authorList>
    </citation>
    <scope>NUCLEOTIDE SEQUENCE</scope>
</reference>
<keyword evidence="2" id="KW-1185">Reference proteome</keyword>
<protein>
    <submittedName>
        <fullName evidence="1">Uncharacterized protein</fullName>
    </submittedName>
</protein>
<proteinExistence type="predicted"/>
<evidence type="ECO:0000313" key="2">
    <source>
        <dbReference type="Proteomes" id="UP000259683"/>
    </source>
</evidence>
<dbReference type="EMBL" id="MH588547">
    <property type="protein sequence ID" value="AXQ70032.1"/>
    <property type="molecule type" value="Genomic_DNA"/>
</dbReference>
<gene>
    <name evidence="1" type="ORF">CcrSC_gp450</name>
</gene>
<organism evidence="1 2">
    <name type="scientific">Caulobacter phage CcrSC</name>
    <dbReference type="NCBI Taxonomy" id="2283272"/>
    <lineage>
        <taxon>Viruses</taxon>
        <taxon>Duplodnaviria</taxon>
        <taxon>Heunggongvirae</taxon>
        <taxon>Uroviricota</taxon>
        <taxon>Caudoviricetes</taxon>
        <taxon>Jeanschmidtviridae</taxon>
        <taxon>Bertelyvirus</taxon>
        <taxon>Bertelyvirus SC</taxon>
    </lineage>
</organism>
<reference evidence="1" key="1">
    <citation type="submission" date="2018-07" db="EMBL/GenBank/DDBJ databases">
        <authorList>
            <person name="Wilson K.M."/>
            <person name="Ely B."/>
        </authorList>
    </citation>
    <scope>NUCLEOTIDE SEQUENCE</scope>
</reference>